<proteinExistence type="predicted"/>
<dbReference type="InterPro" id="IPR029063">
    <property type="entry name" value="SAM-dependent_MTases_sf"/>
</dbReference>
<protein>
    <submittedName>
        <fullName evidence="2">Uncharacterized protein</fullName>
    </submittedName>
</protein>
<evidence type="ECO:0000313" key="2">
    <source>
        <dbReference type="EMBL" id="VAI51545.1"/>
    </source>
</evidence>
<accession>A0A9R0YA16</accession>
<dbReference type="Gene3D" id="3.40.50.150">
    <property type="entry name" value="Vaccinia Virus protein VP39"/>
    <property type="match status" value="1"/>
</dbReference>
<organism evidence="2 3">
    <name type="scientific">Triticum turgidum subsp. durum</name>
    <name type="common">Durum wheat</name>
    <name type="synonym">Triticum durum</name>
    <dbReference type="NCBI Taxonomy" id="4567"/>
    <lineage>
        <taxon>Eukaryota</taxon>
        <taxon>Viridiplantae</taxon>
        <taxon>Streptophyta</taxon>
        <taxon>Embryophyta</taxon>
        <taxon>Tracheophyta</taxon>
        <taxon>Spermatophyta</taxon>
        <taxon>Magnoliopsida</taxon>
        <taxon>Liliopsida</taxon>
        <taxon>Poales</taxon>
        <taxon>Poaceae</taxon>
        <taxon>BOP clade</taxon>
        <taxon>Pooideae</taxon>
        <taxon>Triticodae</taxon>
        <taxon>Triticeae</taxon>
        <taxon>Triticinae</taxon>
        <taxon>Triticum</taxon>
    </lineage>
</organism>
<evidence type="ECO:0000313" key="3">
    <source>
        <dbReference type="Proteomes" id="UP000324705"/>
    </source>
</evidence>
<feature type="compositionally biased region" description="Acidic residues" evidence="1">
    <location>
        <begin position="252"/>
        <end position="267"/>
    </location>
</feature>
<evidence type="ECO:0000256" key="1">
    <source>
        <dbReference type="SAM" id="MobiDB-lite"/>
    </source>
</evidence>
<dbReference type="OMA" id="MLQMWKS"/>
<keyword evidence="3" id="KW-1185">Reference proteome</keyword>
<dbReference type="AlphaFoldDB" id="A0A9R0YA16"/>
<dbReference type="PANTHER" id="PTHR14614:SF98">
    <property type="entry name" value="S-ADENOSYL-L-METHIONINE-DEPENDENT METHYLTRANSFERASES SUPERFAMILY PROTEIN"/>
    <property type="match status" value="1"/>
</dbReference>
<dbReference type="SUPFAM" id="SSF53335">
    <property type="entry name" value="S-adenosyl-L-methionine-dependent methyltransferases"/>
    <property type="match status" value="1"/>
</dbReference>
<reference evidence="2 3" key="1">
    <citation type="submission" date="2017-09" db="EMBL/GenBank/DDBJ databases">
        <authorList>
            <consortium name="International Durum Wheat Genome Sequencing Consortium (IDWGSC)"/>
            <person name="Milanesi L."/>
        </authorList>
    </citation>
    <scope>NUCLEOTIDE SEQUENCE [LARGE SCALE GENOMIC DNA]</scope>
    <source>
        <strain evidence="3">cv. Svevo</strain>
    </source>
</reference>
<name>A0A9R0YA16_TRITD</name>
<dbReference type="Pfam" id="PF10294">
    <property type="entry name" value="Methyltransf_16"/>
    <property type="match status" value="1"/>
</dbReference>
<dbReference type="PANTHER" id="PTHR14614">
    <property type="entry name" value="HEPATOCELLULAR CARCINOMA-ASSOCIATED ANTIGEN"/>
    <property type="match status" value="1"/>
</dbReference>
<dbReference type="InterPro" id="IPR019410">
    <property type="entry name" value="Methyltransf_16"/>
</dbReference>
<gene>
    <name evidence="2" type="ORF">TRITD_6Av1G220150</name>
</gene>
<dbReference type="EMBL" id="LT934121">
    <property type="protein sequence ID" value="VAI51545.1"/>
    <property type="molecule type" value="Genomic_DNA"/>
</dbReference>
<sequence>MDYDRLNSPSTSAITLELMGHRLHISQDPNSKHLGTTVWDASMVFAKFLEKNSRKGRFCPSKLKGKRAIELGAGCGLAGLGMALLGCDVVTTDQVEVLPLLMRNVERNKSWIAQSNPDSGSFGSVTVAELDWGNKEHIRAVEPPFDYIIGTDVVSFLTQHLCLVYSEHLLQPLLETIIALSGPKTKVLLGYEIRSTTVHEQMMEMWKINFNVKTVSKSKMDAKYQHPSINLYMMDLKASSVPEAGPNGNGNTEEEDDDASNPGEDEDPGVKTEPCTASKEDMDDWEIRRSGAMAARLLKDVRLT</sequence>
<dbReference type="Gramene" id="TRITD6Av1G220150.3">
    <property type="protein sequence ID" value="TRITD6Av1G220150.3"/>
    <property type="gene ID" value="TRITD6Av1G220150"/>
</dbReference>
<dbReference type="Proteomes" id="UP000324705">
    <property type="component" value="Chromosome 6A"/>
</dbReference>
<feature type="region of interest" description="Disordered" evidence="1">
    <location>
        <begin position="240"/>
        <end position="286"/>
    </location>
</feature>